<name>K5XDJ6_AGABU</name>
<evidence type="ECO:0000313" key="2">
    <source>
        <dbReference type="EMBL" id="EKM81413.1"/>
    </source>
</evidence>
<gene>
    <name evidence="2" type="ORF">AGABI1DRAFT_89895</name>
</gene>
<proteinExistence type="predicted"/>
<dbReference type="RefSeq" id="XP_007327342.1">
    <property type="nucleotide sequence ID" value="XM_007327280.1"/>
</dbReference>
<feature type="compositionally biased region" description="Basic and acidic residues" evidence="1">
    <location>
        <begin position="97"/>
        <end position="106"/>
    </location>
</feature>
<evidence type="ECO:0000256" key="1">
    <source>
        <dbReference type="SAM" id="MobiDB-lite"/>
    </source>
</evidence>
<organism evidence="2 3">
    <name type="scientific">Agaricus bisporus var. burnettii (strain JB137-S8 / ATCC MYA-4627 / FGSC 10392)</name>
    <name type="common">White button mushroom</name>
    <dbReference type="NCBI Taxonomy" id="597362"/>
    <lineage>
        <taxon>Eukaryota</taxon>
        <taxon>Fungi</taxon>
        <taxon>Dikarya</taxon>
        <taxon>Basidiomycota</taxon>
        <taxon>Agaricomycotina</taxon>
        <taxon>Agaricomycetes</taxon>
        <taxon>Agaricomycetidae</taxon>
        <taxon>Agaricales</taxon>
        <taxon>Agaricineae</taxon>
        <taxon>Agaricaceae</taxon>
        <taxon>Agaricus</taxon>
    </lineage>
</organism>
<protein>
    <submittedName>
        <fullName evidence="2">Uncharacterized protein</fullName>
    </submittedName>
</protein>
<accession>K5XDJ6</accession>
<dbReference type="OrthoDB" id="2855464at2759"/>
<evidence type="ECO:0000313" key="3">
    <source>
        <dbReference type="Proteomes" id="UP000008493"/>
    </source>
</evidence>
<dbReference type="KEGG" id="abp:AGABI1DRAFT89895"/>
<feature type="compositionally biased region" description="Basic and acidic residues" evidence="1">
    <location>
        <begin position="385"/>
        <end position="396"/>
    </location>
</feature>
<dbReference type="OMA" id="HGNTIAN"/>
<feature type="region of interest" description="Disordered" evidence="1">
    <location>
        <begin position="91"/>
        <end position="130"/>
    </location>
</feature>
<sequence>MLPISTHSPTFKLDTNHRFSPPRPMDQLHSRHAPQAYNVDSCVNCGHKYEYEKLRYESGGDGKMLWRRFSSVVSDHYSSCPNKLANIQPTSAIRGTLSEHSEGSRKDSRKGRTSLPYSPYPRNPSRHDRNLMEVGRHPINQHSIASPEASFLNSRPRVTLQVESSRVTAEREYTSAKRTELFFSDRAIEAEEKFSNRDKSQLLPSLSEVIARSSRQAFTAGEHAPPPNTPAGVLPPNLDRKRQRVRQQEASLSLPISNVVSARPHIILHPPMRQYMSPSASPNLETVDARTPIDMDVEWEKLSGTKVKKNVMDWKIRREYLLQDRLLLDVEAKRVKCGPCNKWIKLDARNDYYPGLWLKHRRTMHGNTIANSPYSNSSRRKRSKPVQEESLEKDWNDGGSHTSWPNFYQAEIKSLKHARHSYSFRSICSTTASVKRGLAYTAQV</sequence>
<dbReference type="GeneID" id="18832342"/>
<dbReference type="AlphaFoldDB" id="K5XDJ6"/>
<reference evidence="3" key="1">
    <citation type="journal article" date="2012" name="Proc. Natl. Acad. Sci. U.S.A.">
        <title>Genome sequence of the button mushroom Agaricus bisporus reveals mechanisms governing adaptation to a humic-rich ecological niche.</title>
        <authorList>
            <person name="Morin E."/>
            <person name="Kohler A."/>
            <person name="Baker A.R."/>
            <person name="Foulongne-Oriol M."/>
            <person name="Lombard V."/>
            <person name="Nagy L.G."/>
            <person name="Ohm R.A."/>
            <person name="Patyshakuliyeva A."/>
            <person name="Brun A."/>
            <person name="Aerts A.L."/>
            <person name="Bailey A.M."/>
            <person name="Billette C."/>
            <person name="Coutinho P.M."/>
            <person name="Deakin G."/>
            <person name="Doddapaneni H."/>
            <person name="Floudas D."/>
            <person name="Grimwood J."/>
            <person name="Hilden K."/>
            <person name="Kuees U."/>
            <person name="LaButti K.M."/>
            <person name="Lapidus A."/>
            <person name="Lindquist E.A."/>
            <person name="Lucas S.M."/>
            <person name="Murat C."/>
            <person name="Riley R.W."/>
            <person name="Salamov A.A."/>
            <person name="Schmutz J."/>
            <person name="Subramanian V."/>
            <person name="Woesten H.A.B."/>
            <person name="Xu J."/>
            <person name="Eastwood D.C."/>
            <person name="Foster G.D."/>
            <person name="Sonnenberg A.S."/>
            <person name="Cullen D."/>
            <person name="de Vries R.P."/>
            <person name="Lundell T."/>
            <person name="Hibbett D.S."/>
            <person name="Henrissat B."/>
            <person name="Burton K.S."/>
            <person name="Kerrigan R.W."/>
            <person name="Challen M.P."/>
            <person name="Grigoriev I.V."/>
            <person name="Martin F."/>
        </authorList>
    </citation>
    <scope>NUCLEOTIDE SEQUENCE [LARGE SCALE GENOMIC DNA]</scope>
    <source>
        <strain evidence="3">JB137-S8 / ATCC MYA-4627 / FGSC 10392</strain>
    </source>
</reference>
<dbReference type="InParanoid" id="K5XDJ6"/>
<feature type="region of interest" description="Disordered" evidence="1">
    <location>
        <begin position="368"/>
        <end position="397"/>
    </location>
</feature>
<dbReference type="EMBL" id="JH971387">
    <property type="protein sequence ID" value="EKM81413.1"/>
    <property type="molecule type" value="Genomic_DNA"/>
</dbReference>
<feature type="region of interest" description="Disordered" evidence="1">
    <location>
        <begin position="216"/>
        <end position="247"/>
    </location>
</feature>
<feature type="compositionally biased region" description="Polar residues" evidence="1">
    <location>
        <begin position="368"/>
        <end position="377"/>
    </location>
</feature>
<dbReference type="HOGENOM" id="CLU_616714_0_0_1"/>
<keyword evidence="3" id="KW-1185">Reference proteome</keyword>
<feature type="region of interest" description="Disordered" evidence="1">
    <location>
        <begin position="1"/>
        <end position="20"/>
    </location>
</feature>
<dbReference type="Proteomes" id="UP000008493">
    <property type="component" value="Unassembled WGS sequence"/>
</dbReference>